<evidence type="ECO:0000313" key="10">
    <source>
        <dbReference type="Proteomes" id="UP000563151"/>
    </source>
</evidence>
<evidence type="ECO:0000259" key="8">
    <source>
        <dbReference type="Pfam" id="PF01694"/>
    </source>
</evidence>
<keyword evidence="3 7" id="KW-0812">Transmembrane</keyword>
<dbReference type="InterPro" id="IPR035952">
    <property type="entry name" value="Rhomboid-like_sf"/>
</dbReference>
<evidence type="ECO:0000256" key="3">
    <source>
        <dbReference type="ARBA" id="ARBA00022692"/>
    </source>
</evidence>
<dbReference type="RefSeq" id="WP_173680467.1">
    <property type="nucleotide sequence ID" value="NZ_JAAZWO010000004.1"/>
</dbReference>
<dbReference type="SUPFAM" id="SSF144091">
    <property type="entry name" value="Rhomboid-like"/>
    <property type="match status" value="1"/>
</dbReference>
<accession>A0A923IZ95</accession>
<protein>
    <submittedName>
        <fullName evidence="9">Rhomboid family intramembrane serine protease</fullName>
    </submittedName>
</protein>
<evidence type="ECO:0000256" key="7">
    <source>
        <dbReference type="SAM" id="Phobius"/>
    </source>
</evidence>
<dbReference type="Proteomes" id="UP000563151">
    <property type="component" value="Unassembled WGS sequence"/>
</dbReference>
<sequence>MNNRDKVIQFIVENVTTSLGYTLMEIKNNYYGLVSPWVLLKEEEDGFKKAIIFCNEQYENNNDYHIKMDINNHIGSNNISLNKVIFIDDEEKEDELIRNINCFISENSSYTGECIILDKEISKIFYYSAGNENLVTIISYFINEIKNKEKRIRDKNTFSITYILIGINVLMYLITAILSGNIIDSNVNVLVFLGAKVNPLIERGEYYRLITCTFLHGGIIHLGLNMYALNALGPLIEKVYGKVKYIIIYFISGITSSLLSYLLSDSISIGASGAIFGLLGACLIIALKLKDQVGKGFVSNIISVIFVNLIIGFSIANVDNFGHLGGLIGGTVISLFLWKNV</sequence>
<dbReference type="AlphaFoldDB" id="A0A923IZ95"/>
<name>A0A923IZ95_CLOTT</name>
<feature type="transmembrane region" description="Helical" evidence="7">
    <location>
        <begin position="296"/>
        <end position="315"/>
    </location>
</feature>
<comment type="subcellular location">
    <subcellularLocation>
        <location evidence="1">Membrane</location>
        <topology evidence="1">Multi-pass membrane protein</topology>
    </subcellularLocation>
</comment>
<keyword evidence="9" id="KW-0645">Protease</keyword>
<organism evidence="9 10">
    <name type="scientific">Clostridium tetanomorphum</name>
    <dbReference type="NCBI Taxonomy" id="1553"/>
    <lineage>
        <taxon>Bacteria</taxon>
        <taxon>Bacillati</taxon>
        <taxon>Bacillota</taxon>
        <taxon>Clostridia</taxon>
        <taxon>Eubacteriales</taxon>
        <taxon>Clostridiaceae</taxon>
        <taxon>Clostridium</taxon>
    </lineage>
</organism>
<comment type="similarity">
    <text evidence="2">Belongs to the peptidase S54 family.</text>
</comment>
<dbReference type="GO" id="GO:0004252">
    <property type="term" value="F:serine-type endopeptidase activity"/>
    <property type="evidence" value="ECO:0007669"/>
    <property type="project" value="InterPro"/>
</dbReference>
<dbReference type="GO" id="GO:0016020">
    <property type="term" value="C:membrane"/>
    <property type="evidence" value="ECO:0007669"/>
    <property type="project" value="UniProtKB-SubCell"/>
</dbReference>
<gene>
    <name evidence="9" type="ORF">HGG79_04980</name>
</gene>
<keyword evidence="5 7" id="KW-1133">Transmembrane helix</keyword>
<comment type="caution">
    <text evidence="9">The sequence shown here is derived from an EMBL/GenBank/DDBJ whole genome shotgun (WGS) entry which is preliminary data.</text>
</comment>
<evidence type="ECO:0000256" key="5">
    <source>
        <dbReference type="ARBA" id="ARBA00022989"/>
    </source>
</evidence>
<dbReference type="PANTHER" id="PTHR43731">
    <property type="entry name" value="RHOMBOID PROTEASE"/>
    <property type="match status" value="1"/>
</dbReference>
<proteinExistence type="inferred from homology"/>
<evidence type="ECO:0000256" key="1">
    <source>
        <dbReference type="ARBA" id="ARBA00004141"/>
    </source>
</evidence>
<dbReference type="InterPro" id="IPR050925">
    <property type="entry name" value="Rhomboid_protease_S54"/>
</dbReference>
<feature type="domain" description="Peptidase S54 rhomboid" evidence="8">
    <location>
        <begin position="204"/>
        <end position="339"/>
    </location>
</feature>
<dbReference type="PANTHER" id="PTHR43731:SF14">
    <property type="entry name" value="PRESENILIN-ASSOCIATED RHOMBOID-LIKE PROTEIN, MITOCHONDRIAL"/>
    <property type="match status" value="1"/>
</dbReference>
<evidence type="ECO:0000256" key="2">
    <source>
        <dbReference type="ARBA" id="ARBA00009045"/>
    </source>
</evidence>
<evidence type="ECO:0000256" key="4">
    <source>
        <dbReference type="ARBA" id="ARBA00022801"/>
    </source>
</evidence>
<evidence type="ECO:0000313" key="9">
    <source>
        <dbReference type="EMBL" id="MBC2397136.1"/>
    </source>
</evidence>
<keyword evidence="6 7" id="KW-0472">Membrane</keyword>
<feature type="transmembrane region" description="Helical" evidence="7">
    <location>
        <begin position="245"/>
        <end position="263"/>
    </location>
</feature>
<dbReference type="GO" id="GO:0006508">
    <property type="term" value="P:proteolysis"/>
    <property type="evidence" value="ECO:0007669"/>
    <property type="project" value="UniProtKB-KW"/>
</dbReference>
<reference evidence="9 10" key="1">
    <citation type="submission" date="2020-04" db="EMBL/GenBank/DDBJ databases">
        <title>Genomic insights into acetone-butanol-ethanol (ABE) fermentation by sequencing solventogenic clostridia strains.</title>
        <authorList>
            <person name="Brown S."/>
        </authorList>
    </citation>
    <scope>NUCLEOTIDE SEQUENCE [LARGE SCALE GENOMIC DNA]</scope>
    <source>
        <strain evidence="9 10">DJ011</strain>
    </source>
</reference>
<dbReference type="Gene3D" id="1.20.1540.10">
    <property type="entry name" value="Rhomboid-like"/>
    <property type="match status" value="1"/>
</dbReference>
<keyword evidence="10" id="KW-1185">Reference proteome</keyword>
<feature type="transmembrane region" description="Helical" evidence="7">
    <location>
        <begin position="321"/>
        <end position="338"/>
    </location>
</feature>
<dbReference type="InterPro" id="IPR022764">
    <property type="entry name" value="Peptidase_S54_rhomboid_dom"/>
</dbReference>
<dbReference type="Pfam" id="PF01694">
    <property type="entry name" value="Rhomboid"/>
    <property type="match status" value="1"/>
</dbReference>
<feature type="transmembrane region" description="Helical" evidence="7">
    <location>
        <begin position="160"/>
        <end position="183"/>
    </location>
</feature>
<feature type="transmembrane region" description="Helical" evidence="7">
    <location>
        <begin position="269"/>
        <end position="289"/>
    </location>
</feature>
<dbReference type="EMBL" id="JAAZWO010000004">
    <property type="protein sequence ID" value="MBC2397136.1"/>
    <property type="molecule type" value="Genomic_DNA"/>
</dbReference>
<keyword evidence="4" id="KW-0378">Hydrolase</keyword>
<evidence type="ECO:0000256" key="6">
    <source>
        <dbReference type="ARBA" id="ARBA00023136"/>
    </source>
</evidence>